<organism evidence="8 9">
    <name type="scientific">Trypanosoma cruzi</name>
    <dbReference type="NCBI Taxonomy" id="5693"/>
    <lineage>
        <taxon>Eukaryota</taxon>
        <taxon>Discoba</taxon>
        <taxon>Euglenozoa</taxon>
        <taxon>Kinetoplastea</taxon>
        <taxon>Metakinetoplastina</taxon>
        <taxon>Trypanosomatida</taxon>
        <taxon>Trypanosomatidae</taxon>
        <taxon>Trypanosoma</taxon>
        <taxon>Schizotrypanum</taxon>
    </lineage>
</organism>
<evidence type="ECO:0000256" key="5">
    <source>
        <dbReference type="ARBA" id="ARBA00022737"/>
    </source>
</evidence>
<dbReference type="VEuPathDB" id="TriTrypDB:BCY84_11669"/>
<evidence type="ECO:0000256" key="2">
    <source>
        <dbReference type="ARBA" id="ARBA00022490"/>
    </source>
</evidence>
<accession>A0A2V2W6K0</accession>
<name>A0A2V2W6K0_TRYCR</name>
<dbReference type="EMBL" id="JABDHM010000033">
    <property type="protein sequence ID" value="KAF5221798.1"/>
    <property type="molecule type" value="Genomic_DNA"/>
</dbReference>
<keyword evidence="4" id="KW-0819">tRNA processing</keyword>
<dbReference type="SUPFAM" id="SSF50978">
    <property type="entry name" value="WD40 repeat-like"/>
    <property type="match status" value="1"/>
</dbReference>
<feature type="compositionally biased region" description="Low complexity" evidence="6">
    <location>
        <begin position="620"/>
        <end position="630"/>
    </location>
</feature>
<dbReference type="VEuPathDB" id="TriTrypDB:ECC02_005154"/>
<dbReference type="PANTHER" id="PTHR14344:SF3">
    <property type="entry name" value="WD REPEAT-CONTAINING PROTEIN 6"/>
    <property type="match status" value="1"/>
</dbReference>
<evidence type="ECO:0000256" key="6">
    <source>
        <dbReference type="SAM" id="MobiDB-lite"/>
    </source>
</evidence>
<sequence>MPSLRPNRCFLHAPVNAVTVGTRWICLAVGNRVLVGSVDVESNSDFKLVAELPHGAMITALEQHVVDDANCKAGVILVIGSGDSVFVLNPLLLEWLDGGDHHLTQLVLEDMARVLRIRSLGPGAGVLVITAISSAYILCEESLSWARASGEAPLLVRYAATGLGVALAADAVLEGDGDGMTVFTGTYAGSIAVWRLPVAAVQKQNNEEETEATRGALIPFSWINAHRQGCAVFAVKAITLRDRMEADQMRFCVATCSDDRTATLYISDGINCLAKMMEELKWTCCWRGAGASFSRRRVFDVSMYFTAENNGTLFFATGSEDGSVHAFVFNFQELLNAASRKNLKEITKKNAFSATTVGRRLLHRGHQHDGRGVYKVALLRNPTFNTIAVVSCGFDGAVHYTPLSAHASRRGTIVSQKEKLKRHVRGVVCDDVGSLLACTEDELIIFPLDPKGKERRLSIPITDAKKDIPSCIKVAAGSIWRGRQQYFLALIGTTGGNLYGTWYNLTGTQPQFQEEVEEKELVNIVVLLHASSSRASKVLLVQGMHWQERVLIASIHADGNLILLEAHTLDERASEVGVTRRCAGAHTTALSISIFASPMKDDEKEQRTPSPEKQKRRRQQQQQQGHQKTQPRYLGIFVGDDEGGLSIDLVRINDYAYTATTLLFREPLFREPIASVIRETSHINSPCERITVLSTQGEWRVVLVNVESQCVDIVPVSSPLRLPWRISSVLACSDTVAVTMFGTDISVYRRQLSRFSWHLVEEYHGVRAPRLLSATIPADISGVGGLPVFVCHCSDGVQAEWFACDSLSETRILSGGAIIGREYNTALFLPSPAFAVICGSENSMLTVLLTPHSPRMGMDAPLTITGPHDSNILAMAICVTNGDGSMMRFVTVGGLATLVLWEWSTYHNWRVVAHVSQQHESASAFPASTDRKKEGRGVPRFLSVCTTLEEIVVGGSDGILRVFSSNDSLRLLCEARFPTSTPKPMMAVATLNARNRLVVVGDTSGTVGVCNVADGNFTTHFKWAKSAVNAIAVGRRIGFQSQKQEEQQQRDGQKREEGEKGKGVEDTFAVWRVLAAMDSGDVVLLHVGVLAIGVICVVRVGLTAACGVSWITGSPNDDTDDDAAVAVNGECLTYLQTCGVQSAAGGTEMLRVAWHTRVNVRGVSGLAVASPTRRSACAVVVGEGVEAIPLYADRDNT</sequence>
<dbReference type="VEuPathDB" id="TriTrypDB:Tc_MARK_7190"/>
<dbReference type="InterPro" id="IPR051973">
    <property type="entry name" value="tRNA_Anticodon_Mtase-Reg"/>
</dbReference>
<evidence type="ECO:0000256" key="4">
    <source>
        <dbReference type="ARBA" id="ARBA00022694"/>
    </source>
</evidence>
<dbReference type="InterPro" id="IPR015943">
    <property type="entry name" value="WD40/YVTN_repeat-like_dom_sf"/>
</dbReference>
<dbReference type="AlphaFoldDB" id="A0A2V2W6K0"/>
<feature type="compositionally biased region" description="Basic and acidic residues" evidence="6">
    <location>
        <begin position="1043"/>
        <end position="1061"/>
    </location>
</feature>
<reference evidence="8 9" key="1">
    <citation type="journal article" date="2018" name="Microb. Genom.">
        <title>Expanding an expanded genome: long-read sequencing of Trypanosoma cruzi.</title>
        <authorList>
            <person name="Berna L."/>
            <person name="Rodriguez M."/>
            <person name="Chiribao M.L."/>
            <person name="Parodi-Talice A."/>
            <person name="Pita S."/>
            <person name="Rijo G."/>
            <person name="Alvarez-Valin F."/>
            <person name="Robello C."/>
        </authorList>
    </citation>
    <scope>NUCLEOTIDE SEQUENCE [LARGE SCALE GENOMIC DNA]</scope>
    <source>
        <strain evidence="8 9">TCC</strain>
    </source>
</reference>
<proteinExistence type="predicted"/>
<dbReference type="VEuPathDB" id="TriTrypDB:TCDM_02193"/>
<gene>
    <name evidence="8" type="ORF">C3747_155g10</name>
    <name evidence="7" type="ORF">ECC02_005154</name>
</gene>
<feature type="region of interest" description="Disordered" evidence="6">
    <location>
        <begin position="1041"/>
        <end position="1061"/>
    </location>
</feature>
<evidence type="ECO:0000313" key="8">
    <source>
        <dbReference type="EMBL" id="PWV04292.1"/>
    </source>
</evidence>
<feature type="region of interest" description="Disordered" evidence="6">
    <location>
        <begin position="598"/>
        <end position="630"/>
    </location>
</feature>
<dbReference type="InterPro" id="IPR036322">
    <property type="entry name" value="WD40_repeat_dom_sf"/>
</dbReference>
<keyword evidence="5" id="KW-0677">Repeat</keyword>
<comment type="caution">
    <text evidence="8">The sequence shown here is derived from an EMBL/GenBank/DDBJ whole genome shotgun (WGS) entry which is preliminary data.</text>
</comment>
<evidence type="ECO:0000313" key="7">
    <source>
        <dbReference type="EMBL" id="KAF5221798.1"/>
    </source>
</evidence>
<dbReference type="PANTHER" id="PTHR14344">
    <property type="entry name" value="WD REPEAT PROTEIN"/>
    <property type="match status" value="1"/>
</dbReference>
<dbReference type="Proteomes" id="UP000583944">
    <property type="component" value="Unassembled WGS sequence"/>
</dbReference>
<keyword evidence="3" id="KW-0853">WD repeat</keyword>
<keyword evidence="2" id="KW-0963">Cytoplasm</keyword>
<dbReference type="VEuPathDB" id="TriTrypDB:C3747_155g10"/>
<feature type="compositionally biased region" description="Basic and acidic residues" evidence="6">
    <location>
        <begin position="599"/>
        <end position="613"/>
    </location>
</feature>
<dbReference type="VEuPathDB" id="TriTrypDB:C4B63_40g118"/>
<dbReference type="VEuPathDB" id="TriTrypDB:TcCL_NonESM07801"/>
<dbReference type="SUPFAM" id="SSF101908">
    <property type="entry name" value="Putative isomerase YbhE"/>
    <property type="match status" value="1"/>
</dbReference>
<dbReference type="EMBL" id="PRFC01000155">
    <property type="protein sequence ID" value="PWV04292.1"/>
    <property type="molecule type" value="Genomic_DNA"/>
</dbReference>
<dbReference type="Gene3D" id="2.130.10.10">
    <property type="entry name" value="YVTN repeat-like/Quinoprotein amine dehydrogenase"/>
    <property type="match status" value="2"/>
</dbReference>
<dbReference type="GO" id="GO:0030488">
    <property type="term" value="P:tRNA methylation"/>
    <property type="evidence" value="ECO:0007669"/>
    <property type="project" value="TreeGrafter"/>
</dbReference>
<dbReference type="GO" id="GO:0005737">
    <property type="term" value="C:cytoplasm"/>
    <property type="evidence" value="ECO:0007669"/>
    <property type="project" value="UniProtKB-SubCell"/>
</dbReference>
<dbReference type="VEuPathDB" id="TriTrypDB:TCSYLVIO_008285"/>
<evidence type="ECO:0000313" key="10">
    <source>
        <dbReference type="Proteomes" id="UP000583944"/>
    </source>
</evidence>
<evidence type="ECO:0000256" key="3">
    <source>
        <dbReference type="ARBA" id="ARBA00022574"/>
    </source>
</evidence>
<evidence type="ECO:0000313" key="9">
    <source>
        <dbReference type="Proteomes" id="UP000246078"/>
    </source>
</evidence>
<reference evidence="7" key="3">
    <citation type="submission" date="2020-04" db="EMBL/GenBank/DDBJ databases">
        <authorList>
            <person name="Diaz Viraque F."/>
        </authorList>
    </citation>
    <scope>NUCLEOTIDE SEQUENCE</scope>
    <source>
        <strain evidence="7">Berenice</strain>
    </source>
</reference>
<dbReference type="Proteomes" id="UP000246078">
    <property type="component" value="Unassembled WGS sequence"/>
</dbReference>
<reference evidence="7 10" key="2">
    <citation type="journal article" date="2019" name="Genome Biol. Evol.">
        <title>Nanopore Sequencing Significantly Improves Genome Assembly of the Protozoan Parasite Trypanosoma cruzi.</title>
        <authorList>
            <person name="Diaz-Viraque F."/>
            <person name="Pita S."/>
            <person name="Greif G."/>
            <person name="de Souza R.C.M."/>
            <person name="Iraola G."/>
            <person name="Robello C."/>
        </authorList>
    </citation>
    <scope>NUCLEOTIDE SEQUENCE [LARGE SCALE GENOMIC DNA]</scope>
    <source>
        <strain evidence="7 10">Berenice</strain>
    </source>
</reference>
<dbReference type="VEuPathDB" id="TriTrypDB:TcBrA4_0025860"/>
<dbReference type="VEuPathDB" id="TriTrypDB:TCDM_02194"/>
<evidence type="ECO:0000256" key="1">
    <source>
        <dbReference type="ARBA" id="ARBA00004496"/>
    </source>
</evidence>
<comment type="subcellular location">
    <subcellularLocation>
        <location evidence="1">Cytoplasm</location>
    </subcellularLocation>
</comment>
<protein>
    <submittedName>
        <fullName evidence="8">Uncharacterized protein</fullName>
    </submittedName>
</protein>
<dbReference type="VEuPathDB" id="TriTrypDB:TcG_06441"/>